<organism evidence="1 2">
    <name type="scientific">Pterulicium gracile</name>
    <dbReference type="NCBI Taxonomy" id="1884261"/>
    <lineage>
        <taxon>Eukaryota</taxon>
        <taxon>Fungi</taxon>
        <taxon>Dikarya</taxon>
        <taxon>Basidiomycota</taxon>
        <taxon>Agaricomycotina</taxon>
        <taxon>Agaricomycetes</taxon>
        <taxon>Agaricomycetidae</taxon>
        <taxon>Agaricales</taxon>
        <taxon>Pleurotineae</taxon>
        <taxon>Pterulaceae</taxon>
        <taxon>Pterulicium</taxon>
    </lineage>
</organism>
<dbReference type="PANTHER" id="PTHR14187">
    <property type="entry name" value="ALPHA KINASE/ELONGATION FACTOR 2 KINASE"/>
    <property type="match status" value="1"/>
</dbReference>
<evidence type="ECO:0008006" key="3">
    <source>
        <dbReference type="Google" id="ProtNLM"/>
    </source>
</evidence>
<dbReference type="SUPFAM" id="SSF53067">
    <property type="entry name" value="Actin-like ATPase domain"/>
    <property type="match status" value="2"/>
</dbReference>
<dbReference type="AlphaFoldDB" id="A0A5C3Q3F7"/>
<gene>
    <name evidence="1" type="ORF">BDV98DRAFT_556293</name>
</gene>
<name>A0A5C3Q3F7_9AGAR</name>
<dbReference type="CDD" id="cd10170">
    <property type="entry name" value="ASKHA_NBD_HSP70"/>
    <property type="match status" value="1"/>
</dbReference>
<evidence type="ECO:0000313" key="2">
    <source>
        <dbReference type="Proteomes" id="UP000305067"/>
    </source>
</evidence>
<dbReference type="Gene3D" id="3.30.420.40">
    <property type="match status" value="1"/>
</dbReference>
<protein>
    <recommendedName>
        <fullName evidence="3">Actin-like ATPase domain-containing protein</fullName>
    </recommendedName>
</protein>
<dbReference type="PANTHER" id="PTHR14187:SF5">
    <property type="entry name" value="HEAT SHOCK 70 KDA PROTEIN 12A"/>
    <property type="match status" value="1"/>
</dbReference>
<dbReference type="STRING" id="1884261.A0A5C3Q3F7"/>
<proteinExistence type="predicted"/>
<reference evidence="1 2" key="1">
    <citation type="journal article" date="2019" name="Nat. Ecol. Evol.">
        <title>Megaphylogeny resolves global patterns of mushroom evolution.</title>
        <authorList>
            <person name="Varga T."/>
            <person name="Krizsan K."/>
            <person name="Foldi C."/>
            <person name="Dima B."/>
            <person name="Sanchez-Garcia M."/>
            <person name="Sanchez-Ramirez S."/>
            <person name="Szollosi G.J."/>
            <person name="Szarkandi J.G."/>
            <person name="Papp V."/>
            <person name="Albert L."/>
            <person name="Andreopoulos W."/>
            <person name="Angelini C."/>
            <person name="Antonin V."/>
            <person name="Barry K.W."/>
            <person name="Bougher N.L."/>
            <person name="Buchanan P."/>
            <person name="Buyck B."/>
            <person name="Bense V."/>
            <person name="Catcheside P."/>
            <person name="Chovatia M."/>
            <person name="Cooper J."/>
            <person name="Damon W."/>
            <person name="Desjardin D."/>
            <person name="Finy P."/>
            <person name="Geml J."/>
            <person name="Haridas S."/>
            <person name="Hughes K."/>
            <person name="Justo A."/>
            <person name="Karasinski D."/>
            <person name="Kautmanova I."/>
            <person name="Kiss B."/>
            <person name="Kocsube S."/>
            <person name="Kotiranta H."/>
            <person name="LaButti K.M."/>
            <person name="Lechner B.E."/>
            <person name="Liimatainen K."/>
            <person name="Lipzen A."/>
            <person name="Lukacs Z."/>
            <person name="Mihaltcheva S."/>
            <person name="Morgado L.N."/>
            <person name="Niskanen T."/>
            <person name="Noordeloos M.E."/>
            <person name="Ohm R.A."/>
            <person name="Ortiz-Santana B."/>
            <person name="Ovrebo C."/>
            <person name="Racz N."/>
            <person name="Riley R."/>
            <person name="Savchenko A."/>
            <person name="Shiryaev A."/>
            <person name="Soop K."/>
            <person name="Spirin V."/>
            <person name="Szebenyi C."/>
            <person name="Tomsovsky M."/>
            <person name="Tulloss R.E."/>
            <person name="Uehling J."/>
            <person name="Grigoriev I.V."/>
            <person name="Vagvolgyi C."/>
            <person name="Papp T."/>
            <person name="Martin F.M."/>
            <person name="Miettinen O."/>
            <person name="Hibbett D.S."/>
            <person name="Nagy L.G."/>
        </authorList>
    </citation>
    <scope>NUCLEOTIDE SEQUENCE [LARGE SCALE GENOMIC DNA]</scope>
    <source>
        <strain evidence="1 2">CBS 309.79</strain>
    </source>
</reference>
<dbReference type="OrthoDB" id="2963168at2759"/>
<dbReference type="Proteomes" id="UP000305067">
    <property type="component" value="Unassembled WGS sequence"/>
</dbReference>
<sequence length="583" mass="65057">MRKREPYVGDRRRLVLAFDLGTTYSGISYSILDPGNVPEIHGVNRYPAQESVGGDCKIPSVIYYDENGKPRAFGAEALEPSVVEKATDNGWTKVEWFKLHLRPKSMRALNHFVLPSLPGNKSAQDVYADYYHYLFDCAHKYICDNHGELLWDVVKGHIHFVLSHPNGWSGPQQKIMRSAAIAGKLIPDNEEGRSRLKFVTEGEASLNHCINQGLFTSRLQNALVVDAGGGTVDLSVYSVSLRSMKCEELVAAQCVFQGSIFVTRRAETFFKDEFSGSKFADDVPQMAEAFDKTTKLGFRDETVPSYVKFGRLSDHDRERNVRNGSLKIPGSRVVGFFKPSFDAIMDAIVAQLSEVKAKGRAMSAVYLVGGFAASDWLFRSLKEDLGGLGISLCRPENHMNKAVANGGISFHLDRFVTSRVARFTYGIGCNTLYNPEDPEHRGRHSYVSFDGEKYVSDVFSAILRQGTVVQGNTKFASEYRKGDSERNASSLNKISSTIFEVYHDSHDPPKWIDSSLDAFKFACVVKSDTRGAPKTWKTGPLGRYCEIRLKVILILGLTELKAQICWTENGREVRGPAEVVYED</sequence>
<dbReference type="EMBL" id="ML178880">
    <property type="protein sequence ID" value="TFK95589.1"/>
    <property type="molecule type" value="Genomic_DNA"/>
</dbReference>
<keyword evidence="2" id="KW-1185">Reference proteome</keyword>
<dbReference type="InterPro" id="IPR043129">
    <property type="entry name" value="ATPase_NBD"/>
</dbReference>
<accession>A0A5C3Q3F7</accession>
<evidence type="ECO:0000313" key="1">
    <source>
        <dbReference type="EMBL" id="TFK95589.1"/>
    </source>
</evidence>